<feature type="compositionally biased region" description="Basic and acidic residues" evidence="11">
    <location>
        <begin position="423"/>
        <end position="445"/>
    </location>
</feature>
<evidence type="ECO:0000256" key="11">
    <source>
        <dbReference type="SAM" id="MobiDB-lite"/>
    </source>
</evidence>
<keyword evidence="6 10" id="KW-0378">Hydrolase</keyword>
<comment type="catalytic activity">
    <reaction evidence="9">
        <text>O-phospho-L-threonyl-[protein] + H2O = L-threonyl-[protein] + phosphate</text>
        <dbReference type="Rhea" id="RHEA:47004"/>
        <dbReference type="Rhea" id="RHEA-COMP:11060"/>
        <dbReference type="Rhea" id="RHEA-COMP:11605"/>
        <dbReference type="ChEBI" id="CHEBI:15377"/>
        <dbReference type="ChEBI" id="CHEBI:30013"/>
        <dbReference type="ChEBI" id="CHEBI:43474"/>
        <dbReference type="ChEBI" id="CHEBI:61977"/>
        <dbReference type="EC" id="3.1.3.16"/>
    </reaction>
    <physiologicalReaction direction="left-to-right" evidence="9">
        <dbReference type="Rhea" id="RHEA:47005"/>
    </physiologicalReaction>
</comment>
<dbReference type="OrthoDB" id="10264738at2759"/>
<evidence type="ECO:0000256" key="7">
    <source>
        <dbReference type="ARBA" id="ARBA00022912"/>
    </source>
</evidence>
<dbReference type="PROSITE" id="PS01032">
    <property type="entry name" value="PPM_1"/>
    <property type="match status" value="1"/>
</dbReference>
<keyword evidence="7 10" id="KW-0904">Protein phosphatase</keyword>
<evidence type="ECO:0000256" key="5">
    <source>
        <dbReference type="ARBA" id="ARBA00022723"/>
    </source>
</evidence>
<evidence type="ECO:0000259" key="12">
    <source>
        <dbReference type="PROSITE" id="PS51746"/>
    </source>
</evidence>
<evidence type="ECO:0000256" key="6">
    <source>
        <dbReference type="ARBA" id="ARBA00022801"/>
    </source>
</evidence>
<dbReference type="Pfam" id="PF00481">
    <property type="entry name" value="PP2C"/>
    <property type="match status" value="2"/>
</dbReference>
<evidence type="ECO:0000256" key="9">
    <source>
        <dbReference type="ARBA" id="ARBA00048832"/>
    </source>
</evidence>
<dbReference type="InterPro" id="IPR001932">
    <property type="entry name" value="PPM-type_phosphatase-like_dom"/>
</dbReference>
<feature type="domain" description="PPM-type phosphatase" evidence="12">
    <location>
        <begin position="23"/>
        <end position="264"/>
    </location>
</feature>
<comment type="caution">
    <text evidence="13">The sequence shown here is derived from an EMBL/GenBank/DDBJ whole genome shotgun (WGS) entry which is preliminary data.</text>
</comment>
<feature type="compositionally biased region" description="Polar residues" evidence="11">
    <location>
        <begin position="1"/>
        <end position="12"/>
    </location>
</feature>
<comment type="cofactor">
    <cofactor evidence="1">
        <name>Mn(2+)</name>
        <dbReference type="ChEBI" id="CHEBI:29035"/>
    </cofactor>
</comment>
<evidence type="ECO:0000256" key="8">
    <source>
        <dbReference type="ARBA" id="ARBA00023211"/>
    </source>
</evidence>
<comment type="similarity">
    <text evidence="3 10">Belongs to the PP2C family.</text>
</comment>
<evidence type="ECO:0000313" key="13">
    <source>
        <dbReference type="EMBL" id="OBZ68999.1"/>
    </source>
</evidence>
<gene>
    <name evidence="13" type="primary">ptc2</name>
    <name evidence="13" type="ORF">A0H81_11355</name>
</gene>
<feature type="region of interest" description="Disordered" evidence="11">
    <location>
        <begin position="363"/>
        <end position="449"/>
    </location>
</feature>
<feature type="compositionally biased region" description="Basic and acidic residues" evidence="11">
    <location>
        <begin position="13"/>
        <end position="23"/>
    </location>
</feature>
<dbReference type="PANTHER" id="PTHR13832">
    <property type="entry name" value="PROTEIN PHOSPHATASE 2C"/>
    <property type="match status" value="1"/>
</dbReference>
<dbReference type="Gene3D" id="3.60.40.10">
    <property type="entry name" value="PPM-type phosphatase domain"/>
    <property type="match status" value="2"/>
</dbReference>
<protein>
    <recommendedName>
        <fullName evidence="4">protein-serine/threonine phosphatase</fullName>
        <ecNumber evidence="4">3.1.3.16</ecNumber>
    </recommendedName>
</protein>
<accession>A0A1C7LY99</accession>
<organism evidence="13 14">
    <name type="scientific">Grifola frondosa</name>
    <name type="common">Maitake</name>
    <name type="synonym">Polyporus frondosus</name>
    <dbReference type="NCBI Taxonomy" id="5627"/>
    <lineage>
        <taxon>Eukaryota</taxon>
        <taxon>Fungi</taxon>
        <taxon>Dikarya</taxon>
        <taxon>Basidiomycota</taxon>
        <taxon>Agaricomycotina</taxon>
        <taxon>Agaricomycetes</taxon>
        <taxon>Polyporales</taxon>
        <taxon>Grifolaceae</taxon>
        <taxon>Grifola</taxon>
    </lineage>
</organism>
<dbReference type="PANTHER" id="PTHR13832:SF565">
    <property type="entry name" value="AT28366P-RELATED"/>
    <property type="match status" value="1"/>
</dbReference>
<sequence length="492" mass="54240">MGQTLSSPATSKTTEEGGNDKFHYGVSEMQGWRISMEDSHTIALNLDDGKNDSNTFFAVYDGHGGSTVAKYAGEHLHKRLITDAAYRNNDYPLALKHAFLEQTKICEQANAGDSRSVLSSKGVAQPLSFDHKPQNETERSRIVAAGGYIEFGRVNGNLALARALGDFDYKKNPTIRPEAQIITSDPEVIEHDITDQDEFLIIACDGIWDCLTSQQAVNVVRLLISQGKRLAQICEEICELCLAPDTNNGAGIGCDNMTILVVALLNGRTPAEWYRWVTERTKQHYGYNTPSEIPQLYSMVRLAAFQSRRSQTESRLHGGSQRSSGISALHEFASQYDDSFPMLAHLIETGQIAVQGISESGGRSVLIDKDDSDDEDSGDEDMDGDDLQPRSFFSDLGFTDSDQPDMTRACGSSSTAGIGGTVHGERYRDDQYGSTESTRRHTEGTRRRRGRLSYKFAPQAARRGATTTVTQRRCDAGRAAQGYHKGMHRAQQ</sequence>
<keyword evidence="14" id="KW-1185">Reference proteome</keyword>
<reference evidence="13 14" key="1">
    <citation type="submission" date="2016-03" db="EMBL/GenBank/DDBJ databases">
        <title>Whole genome sequencing of Grifola frondosa 9006-11.</title>
        <authorList>
            <person name="Min B."/>
            <person name="Park H."/>
            <person name="Kim J.-G."/>
            <person name="Cho H."/>
            <person name="Oh Y.-L."/>
            <person name="Kong W.-S."/>
            <person name="Choi I.-G."/>
        </authorList>
    </citation>
    <scope>NUCLEOTIDE SEQUENCE [LARGE SCALE GENOMIC DNA]</scope>
    <source>
        <strain evidence="13 14">9006-11</strain>
    </source>
</reference>
<evidence type="ECO:0000256" key="2">
    <source>
        <dbReference type="ARBA" id="ARBA00001946"/>
    </source>
</evidence>
<evidence type="ECO:0000256" key="1">
    <source>
        <dbReference type="ARBA" id="ARBA00001936"/>
    </source>
</evidence>
<dbReference type="InterPro" id="IPR015655">
    <property type="entry name" value="PP2C"/>
</dbReference>
<dbReference type="Proteomes" id="UP000092993">
    <property type="component" value="Unassembled WGS sequence"/>
</dbReference>
<feature type="compositionally biased region" description="Acidic residues" evidence="11">
    <location>
        <begin position="370"/>
        <end position="386"/>
    </location>
</feature>
<evidence type="ECO:0000313" key="14">
    <source>
        <dbReference type="Proteomes" id="UP000092993"/>
    </source>
</evidence>
<dbReference type="CDD" id="cd00143">
    <property type="entry name" value="PP2Cc"/>
    <property type="match status" value="1"/>
</dbReference>
<dbReference type="AlphaFoldDB" id="A0A1C7LY99"/>
<dbReference type="OMA" id="DVTCHEI"/>
<dbReference type="SMART" id="SM00332">
    <property type="entry name" value="PP2Cc"/>
    <property type="match status" value="1"/>
</dbReference>
<name>A0A1C7LY99_GRIFR</name>
<keyword evidence="5" id="KW-0479">Metal-binding</keyword>
<dbReference type="EMBL" id="LUGG01000019">
    <property type="protein sequence ID" value="OBZ68999.1"/>
    <property type="molecule type" value="Genomic_DNA"/>
</dbReference>
<dbReference type="EC" id="3.1.3.16" evidence="4"/>
<evidence type="ECO:0000256" key="10">
    <source>
        <dbReference type="RuleBase" id="RU003465"/>
    </source>
</evidence>
<keyword evidence="8" id="KW-0464">Manganese</keyword>
<dbReference type="PROSITE" id="PS51746">
    <property type="entry name" value="PPM_2"/>
    <property type="match status" value="1"/>
</dbReference>
<dbReference type="InterPro" id="IPR036457">
    <property type="entry name" value="PPM-type-like_dom_sf"/>
</dbReference>
<dbReference type="SUPFAM" id="SSF81606">
    <property type="entry name" value="PP2C-like"/>
    <property type="match status" value="1"/>
</dbReference>
<comment type="cofactor">
    <cofactor evidence="2">
        <name>Mg(2+)</name>
        <dbReference type="ChEBI" id="CHEBI:18420"/>
    </cofactor>
</comment>
<dbReference type="GO" id="GO:0046872">
    <property type="term" value="F:metal ion binding"/>
    <property type="evidence" value="ECO:0007669"/>
    <property type="project" value="UniProtKB-KW"/>
</dbReference>
<feature type="region of interest" description="Disordered" evidence="11">
    <location>
        <begin position="1"/>
        <end position="23"/>
    </location>
</feature>
<dbReference type="InterPro" id="IPR000222">
    <property type="entry name" value="PP2C_BS"/>
</dbReference>
<dbReference type="GO" id="GO:0004722">
    <property type="term" value="F:protein serine/threonine phosphatase activity"/>
    <property type="evidence" value="ECO:0007669"/>
    <property type="project" value="UniProtKB-EC"/>
</dbReference>
<dbReference type="STRING" id="5627.A0A1C7LY99"/>
<evidence type="ECO:0000256" key="4">
    <source>
        <dbReference type="ARBA" id="ARBA00013081"/>
    </source>
</evidence>
<evidence type="ECO:0000256" key="3">
    <source>
        <dbReference type="ARBA" id="ARBA00006702"/>
    </source>
</evidence>
<proteinExistence type="inferred from homology"/>